<dbReference type="EMBL" id="CAAGRJ010004343">
    <property type="protein sequence ID" value="VFV22267.1"/>
    <property type="molecule type" value="Genomic_DNA"/>
</dbReference>
<reference evidence="1 2" key="1">
    <citation type="submission" date="2019-01" db="EMBL/GenBank/DDBJ databases">
        <authorList>
            <person name="Alioto T."/>
            <person name="Alioto T."/>
        </authorList>
    </citation>
    <scope>NUCLEOTIDE SEQUENCE [LARGE SCALE GENOMIC DNA]</scope>
</reference>
<sequence>MHLAGVVAPETISCFVHCAGPWLPWLAPRGRADGGLIKTQEAAKPPKQCVCVCVCVCARAHARSPAPCLLPVSSVEGGPTPSIFLHKFCLFLQKVHPTEGSLLPDQHPAHAPSLLRPQTRVAPRASASVGRDTCHWTASRLQSLPCPWPPPPHVHIHSHSGWEQAQARLAGRLLCTVLIINLPLVPLTCELLPSAPPHVDTDRGLNIDQTATYEDIVTLRTGEVKWSVGEHPGQE</sequence>
<keyword evidence="2" id="KW-1185">Reference proteome</keyword>
<name>A0A485MPP2_LYNPA</name>
<evidence type="ECO:0000313" key="1">
    <source>
        <dbReference type="EMBL" id="VFV22267.1"/>
    </source>
</evidence>
<accession>A0A485MPP2</accession>
<dbReference type="AlphaFoldDB" id="A0A485MPP2"/>
<organism evidence="1 2">
    <name type="scientific">Lynx pardinus</name>
    <name type="common">Iberian lynx</name>
    <name type="synonym">Felis pardina</name>
    <dbReference type="NCBI Taxonomy" id="191816"/>
    <lineage>
        <taxon>Eukaryota</taxon>
        <taxon>Metazoa</taxon>
        <taxon>Chordata</taxon>
        <taxon>Craniata</taxon>
        <taxon>Vertebrata</taxon>
        <taxon>Euteleostomi</taxon>
        <taxon>Mammalia</taxon>
        <taxon>Eutheria</taxon>
        <taxon>Laurasiatheria</taxon>
        <taxon>Carnivora</taxon>
        <taxon>Feliformia</taxon>
        <taxon>Felidae</taxon>
        <taxon>Felinae</taxon>
        <taxon>Lynx</taxon>
    </lineage>
</organism>
<keyword evidence="1" id="KW-0675">Receptor</keyword>
<gene>
    <name evidence="1" type="ORF">LYPA_23C009892</name>
</gene>
<protein>
    <submittedName>
        <fullName evidence="1">B-cell antigen receptor complex-associated protein</fullName>
    </submittedName>
</protein>
<evidence type="ECO:0000313" key="2">
    <source>
        <dbReference type="Proteomes" id="UP000386466"/>
    </source>
</evidence>
<proteinExistence type="predicted"/>
<dbReference type="Proteomes" id="UP000386466">
    <property type="component" value="Unassembled WGS sequence"/>
</dbReference>